<name>A0A9Q8Q2M4_9GAMM</name>
<dbReference type="PRINTS" id="PR00080">
    <property type="entry name" value="SDRFAMILY"/>
</dbReference>
<evidence type="ECO:0000256" key="5">
    <source>
        <dbReference type="ARBA" id="ARBA00066584"/>
    </source>
</evidence>
<dbReference type="CDD" id="cd05347">
    <property type="entry name" value="Ga5DH-like_SDR_c"/>
    <property type="match status" value="1"/>
</dbReference>
<organism evidence="9 10">
    <name type="scientific">Moellerella wisconsensis</name>
    <dbReference type="NCBI Taxonomy" id="158849"/>
    <lineage>
        <taxon>Bacteria</taxon>
        <taxon>Pseudomonadati</taxon>
        <taxon>Pseudomonadota</taxon>
        <taxon>Gammaproteobacteria</taxon>
        <taxon>Enterobacterales</taxon>
        <taxon>Morganellaceae</taxon>
        <taxon>Moellerella</taxon>
    </lineage>
</organism>
<dbReference type="InterPro" id="IPR036291">
    <property type="entry name" value="NAD(P)-bd_dom_sf"/>
</dbReference>
<keyword evidence="3" id="KW-0520">NAD</keyword>
<dbReference type="NCBIfam" id="NF005559">
    <property type="entry name" value="PRK07231.1"/>
    <property type="match status" value="1"/>
</dbReference>
<reference evidence="9" key="1">
    <citation type="submission" date="2022-03" db="EMBL/GenBank/DDBJ databases">
        <title>ESBL-producing Moellerella wisconsensis and Escherichia marmotae isolated from wild game meat.</title>
        <authorList>
            <person name="Biggel M."/>
        </authorList>
    </citation>
    <scope>NUCLEOTIDE SEQUENCE</scope>
    <source>
        <strain evidence="9">W51</strain>
    </source>
</reference>
<comment type="catalytic activity">
    <reaction evidence="4">
        <text>2-dehydro-3-deoxy-D-gluconate + NAD(+) = 3-deoxy-D-glycero-2,5-hexodiulosonate + NADH + H(+)</text>
        <dbReference type="Rhea" id="RHEA:24232"/>
        <dbReference type="ChEBI" id="CHEBI:15378"/>
        <dbReference type="ChEBI" id="CHEBI:29071"/>
        <dbReference type="ChEBI" id="CHEBI:57540"/>
        <dbReference type="ChEBI" id="CHEBI:57945"/>
        <dbReference type="ChEBI" id="CHEBI:57990"/>
        <dbReference type="EC" id="1.1.1.127"/>
    </reaction>
</comment>
<dbReference type="InterPro" id="IPR011286">
    <property type="entry name" value="2-deoxy-D-gluc_3_DH"/>
</dbReference>
<evidence type="ECO:0000256" key="3">
    <source>
        <dbReference type="ARBA" id="ARBA00023027"/>
    </source>
</evidence>
<evidence type="ECO:0000256" key="8">
    <source>
        <dbReference type="ARBA" id="ARBA00079135"/>
    </source>
</evidence>
<evidence type="ECO:0000256" key="6">
    <source>
        <dbReference type="ARBA" id="ARBA00071389"/>
    </source>
</evidence>
<gene>
    <name evidence="9" type="primary">kduD</name>
    <name evidence="9" type="ORF">MNY72_01580</name>
</gene>
<comment type="similarity">
    <text evidence="1">Belongs to the short-chain dehydrogenases/reductases (SDR) family.</text>
</comment>
<dbReference type="RefSeq" id="WP_047254753.1">
    <property type="nucleotide sequence ID" value="NZ_CAWMFK010000041.1"/>
</dbReference>
<dbReference type="PANTHER" id="PTHR42760">
    <property type="entry name" value="SHORT-CHAIN DEHYDROGENASES/REDUCTASES FAMILY MEMBER"/>
    <property type="match status" value="1"/>
</dbReference>
<dbReference type="EC" id="1.1.1.127" evidence="5"/>
<dbReference type="GO" id="GO:0008678">
    <property type="term" value="F:2-deoxy-D-gluconate 3-dehydrogenase activity"/>
    <property type="evidence" value="ECO:0007669"/>
    <property type="project" value="InterPro"/>
</dbReference>
<dbReference type="InterPro" id="IPR002347">
    <property type="entry name" value="SDR_fam"/>
</dbReference>
<accession>A0A9Q8Q2M4</accession>
<dbReference type="InterPro" id="IPR020904">
    <property type="entry name" value="Sc_DH/Rdtase_CS"/>
</dbReference>
<evidence type="ECO:0000256" key="7">
    <source>
        <dbReference type="ARBA" id="ARBA00075624"/>
    </source>
</evidence>
<dbReference type="GeneID" id="79715908"/>
<dbReference type="NCBIfam" id="NF006528">
    <property type="entry name" value="PRK08993.1"/>
    <property type="match status" value="1"/>
</dbReference>
<evidence type="ECO:0000313" key="10">
    <source>
        <dbReference type="Proteomes" id="UP000829116"/>
    </source>
</evidence>
<dbReference type="PROSITE" id="PS00061">
    <property type="entry name" value="ADH_SHORT"/>
    <property type="match status" value="1"/>
</dbReference>
<dbReference type="FunFam" id="3.40.50.720:FF:000081">
    <property type="entry name" value="2-deoxy-D-gluconate 3-dehydrogenase"/>
    <property type="match status" value="1"/>
</dbReference>
<protein>
    <recommendedName>
        <fullName evidence="6">2-dehydro-3-deoxy-D-gluconate 5-dehydrogenase</fullName>
        <ecNumber evidence="5">1.1.1.127</ecNumber>
    </recommendedName>
    <alternativeName>
        <fullName evidence="7">2-keto-3-deoxygluconate 5-dehydrogenase</fullName>
    </alternativeName>
    <alternativeName>
        <fullName evidence="8">2-keto-3-deoxygluconate oxidoreductase</fullName>
    </alternativeName>
</protein>
<dbReference type="GO" id="GO:0051287">
    <property type="term" value="F:NAD binding"/>
    <property type="evidence" value="ECO:0007669"/>
    <property type="project" value="InterPro"/>
</dbReference>
<dbReference type="Pfam" id="PF13561">
    <property type="entry name" value="adh_short_C2"/>
    <property type="match status" value="1"/>
</dbReference>
<dbReference type="SUPFAM" id="SSF51735">
    <property type="entry name" value="NAD(P)-binding Rossmann-fold domains"/>
    <property type="match status" value="1"/>
</dbReference>
<dbReference type="EMBL" id="CP093245">
    <property type="protein sequence ID" value="UNH31046.1"/>
    <property type="molecule type" value="Genomic_DNA"/>
</dbReference>
<dbReference type="Proteomes" id="UP000829116">
    <property type="component" value="Chromosome"/>
</dbReference>
<keyword evidence="2 9" id="KW-0560">Oxidoreductase</keyword>
<evidence type="ECO:0000256" key="1">
    <source>
        <dbReference type="ARBA" id="ARBA00006484"/>
    </source>
</evidence>
<evidence type="ECO:0000256" key="4">
    <source>
        <dbReference type="ARBA" id="ARBA00051099"/>
    </source>
</evidence>
<sequence>MILDSFKLDGKVAIVTGCDTGLGQGMALGLANAGCDIVAVNITEPVETKQKIEKLGRRFLDIRANLMRQEEIAGIIEQAVAAFGQVDILVNNAGIIRREDAINFTEQDWDDVMNINLKSVFFMAQAAVKQFIKQGNGGKIINIASMLSYQGGIRVPSYTASKSGVMGLTRLMANEWAKYNINANAIAPGYMATNNTAALRADESRNKEIVERIPAGRWGTPDDLAGPCVFLASSAADYINGYTIAVDGGWLAR</sequence>
<dbReference type="GO" id="GO:0047001">
    <property type="term" value="F:2-dehydro-3-deoxy-D-gluconate 5-dehydrogenase activity"/>
    <property type="evidence" value="ECO:0007669"/>
    <property type="project" value="UniProtKB-EC"/>
</dbReference>
<proteinExistence type="inferred from homology"/>
<dbReference type="NCBIfam" id="TIGR01832">
    <property type="entry name" value="kduD"/>
    <property type="match status" value="1"/>
</dbReference>
<dbReference type="PANTHER" id="PTHR42760:SF5">
    <property type="entry name" value="2-DEHYDRO-3-DEOXY-D-GLUCONATE 5-DEHYDROGENASE"/>
    <property type="match status" value="1"/>
</dbReference>
<dbReference type="Gene3D" id="3.40.50.720">
    <property type="entry name" value="NAD(P)-binding Rossmann-like Domain"/>
    <property type="match status" value="1"/>
</dbReference>
<dbReference type="AlphaFoldDB" id="A0A9Q8Q2M4"/>
<evidence type="ECO:0000313" key="9">
    <source>
        <dbReference type="EMBL" id="UNH31046.1"/>
    </source>
</evidence>
<dbReference type="PRINTS" id="PR00081">
    <property type="entry name" value="GDHRDH"/>
</dbReference>
<evidence type="ECO:0000256" key="2">
    <source>
        <dbReference type="ARBA" id="ARBA00023002"/>
    </source>
</evidence>